<evidence type="ECO:0000313" key="3">
    <source>
        <dbReference type="Proteomes" id="UP000244005"/>
    </source>
</evidence>
<dbReference type="Gramene" id="Mp3g10800.1">
    <property type="protein sequence ID" value="Mp3g10800.1.cds"/>
    <property type="gene ID" value="Mp3g10800"/>
</dbReference>
<dbReference type="EMBL" id="KZ772709">
    <property type="protein sequence ID" value="PTQ40947.1"/>
    <property type="molecule type" value="Genomic_DNA"/>
</dbReference>
<feature type="region of interest" description="Disordered" evidence="1">
    <location>
        <begin position="1"/>
        <end position="52"/>
    </location>
</feature>
<proteinExistence type="predicted"/>
<dbReference type="AlphaFoldDB" id="A0A2R6X4B4"/>
<sequence>MPSDLAQHRHAGRGFRSLSWKNEQSETAAMECGLQRTGGALKKRPNSVDSQEGRRCHWHRVVIKVRAESIQ</sequence>
<keyword evidence="3" id="KW-1185">Reference proteome</keyword>
<protein>
    <submittedName>
        <fullName evidence="2">Uncharacterized protein</fullName>
    </submittedName>
</protein>
<name>A0A2R6X4B4_MARPO</name>
<evidence type="ECO:0000313" key="2">
    <source>
        <dbReference type="EMBL" id="PTQ40947.1"/>
    </source>
</evidence>
<gene>
    <name evidence="2" type="ORF">MARPO_0037s0116</name>
</gene>
<reference evidence="3" key="1">
    <citation type="journal article" date="2017" name="Cell">
        <title>Insights into land plant evolution garnered from the Marchantia polymorpha genome.</title>
        <authorList>
            <person name="Bowman J.L."/>
            <person name="Kohchi T."/>
            <person name="Yamato K.T."/>
            <person name="Jenkins J."/>
            <person name="Shu S."/>
            <person name="Ishizaki K."/>
            <person name="Yamaoka S."/>
            <person name="Nishihama R."/>
            <person name="Nakamura Y."/>
            <person name="Berger F."/>
            <person name="Adam C."/>
            <person name="Aki S.S."/>
            <person name="Althoff F."/>
            <person name="Araki T."/>
            <person name="Arteaga-Vazquez M.A."/>
            <person name="Balasubrmanian S."/>
            <person name="Barry K."/>
            <person name="Bauer D."/>
            <person name="Boehm C.R."/>
            <person name="Briginshaw L."/>
            <person name="Caballero-Perez J."/>
            <person name="Catarino B."/>
            <person name="Chen F."/>
            <person name="Chiyoda S."/>
            <person name="Chovatia M."/>
            <person name="Davies K.M."/>
            <person name="Delmans M."/>
            <person name="Demura T."/>
            <person name="Dierschke T."/>
            <person name="Dolan L."/>
            <person name="Dorantes-Acosta A.E."/>
            <person name="Eklund D.M."/>
            <person name="Florent S.N."/>
            <person name="Flores-Sandoval E."/>
            <person name="Fujiyama A."/>
            <person name="Fukuzawa H."/>
            <person name="Galik B."/>
            <person name="Grimanelli D."/>
            <person name="Grimwood J."/>
            <person name="Grossniklaus U."/>
            <person name="Hamada T."/>
            <person name="Haseloff J."/>
            <person name="Hetherington A.J."/>
            <person name="Higo A."/>
            <person name="Hirakawa Y."/>
            <person name="Hundley H.N."/>
            <person name="Ikeda Y."/>
            <person name="Inoue K."/>
            <person name="Inoue S.I."/>
            <person name="Ishida S."/>
            <person name="Jia Q."/>
            <person name="Kakita M."/>
            <person name="Kanazawa T."/>
            <person name="Kawai Y."/>
            <person name="Kawashima T."/>
            <person name="Kennedy M."/>
            <person name="Kinose K."/>
            <person name="Kinoshita T."/>
            <person name="Kohara Y."/>
            <person name="Koide E."/>
            <person name="Komatsu K."/>
            <person name="Kopischke S."/>
            <person name="Kubo M."/>
            <person name="Kyozuka J."/>
            <person name="Lagercrantz U."/>
            <person name="Lin S.S."/>
            <person name="Lindquist E."/>
            <person name="Lipzen A.M."/>
            <person name="Lu C.W."/>
            <person name="De Luna E."/>
            <person name="Martienssen R.A."/>
            <person name="Minamino N."/>
            <person name="Mizutani M."/>
            <person name="Mizutani M."/>
            <person name="Mochizuki N."/>
            <person name="Monte I."/>
            <person name="Mosher R."/>
            <person name="Nagasaki H."/>
            <person name="Nakagami H."/>
            <person name="Naramoto S."/>
            <person name="Nishitani K."/>
            <person name="Ohtani M."/>
            <person name="Okamoto T."/>
            <person name="Okumura M."/>
            <person name="Phillips J."/>
            <person name="Pollak B."/>
            <person name="Reinders A."/>
            <person name="Rovekamp M."/>
            <person name="Sano R."/>
            <person name="Sawa S."/>
            <person name="Schmid M.W."/>
            <person name="Shirakawa M."/>
            <person name="Solano R."/>
            <person name="Spunde A."/>
            <person name="Suetsugu N."/>
            <person name="Sugano S."/>
            <person name="Sugiyama A."/>
            <person name="Sun R."/>
            <person name="Suzuki Y."/>
            <person name="Takenaka M."/>
            <person name="Takezawa D."/>
            <person name="Tomogane H."/>
            <person name="Tsuzuki M."/>
            <person name="Ueda T."/>
            <person name="Umeda M."/>
            <person name="Ward J.M."/>
            <person name="Watanabe Y."/>
            <person name="Yazaki K."/>
            <person name="Yokoyama R."/>
            <person name="Yoshitake Y."/>
            <person name="Yotsui I."/>
            <person name="Zachgo S."/>
            <person name="Schmutz J."/>
        </authorList>
    </citation>
    <scope>NUCLEOTIDE SEQUENCE [LARGE SCALE GENOMIC DNA]</scope>
    <source>
        <strain evidence="3">Tak-1</strain>
    </source>
</reference>
<dbReference type="Proteomes" id="UP000244005">
    <property type="component" value="Unassembled WGS sequence"/>
</dbReference>
<evidence type="ECO:0000256" key="1">
    <source>
        <dbReference type="SAM" id="MobiDB-lite"/>
    </source>
</evidence>
<accession>A0A2R6X4B4</accession>
<organism evidence="2 3">
    <name type="scientific">Marchantia polymorpha</name>
    <name type="common">Common liverwort</name>
    <name type="synonym">Marchantia aquatica</name>
    <dbReference type="NCBI Taxonomy" id="3197"/>
    <lineage>
        <taxon>Eukaryota</taxon>
        <taxon>Viridiplantae</taxon>
        <taxon>Streptophyta</taxon>
        <taxon>Embryophyta</taxon>
        <taxon>Marchantiophyta</taxon>
        <taxon>Marchantiopsida</taxon>
        <taxon>Marchantiidae</taxon>
        <taxon>Marchantiales</taxon>
        <taxon>Marchantiaceae</taxon>
        <taxon>Marchantia</taxon>
    </lineage>
</organism>